<reference evidence="1 2" key="1">
    <citation type="submission" date="2019-09" db="EMBL/GenBank/DDBJ databases">
        <title>Genome sequence of Adhaeribacter sp. M2.</title>
        <authorList>
            <person name="Srinivasan S."/>
        </authorList>
    </citation>
    <scope>NUCLEOTIDE SEQUENCE [LARGE SCALE GENOMIC DNA]</scope>
    <source>
        <strain evidence="1 2">M2</strain>
    </source>
</reference>
<evidence type="ECO:0000313" key="1">
    <source>
        <dbReference type="EMBL" id="KAA9325648.1"/>
    </source>
</evidence>
<comment type="caution">
    <text evidence="1">The sequence shown here is derived from an EMBL/GenBank/DDBJ whole genome shotgun (WGS) entry which is preliminary data.</text>
</comment>
<name>A0A5N1IJQ9_9BACT</name>
<accession>A0A5N1IJQ9</accession>
<organism evidence="1 2">
    <name type="scientific">Adhaeribacter soli</name>
    <dbReference type="NCBI Taxonomy" id="2607655"/>
    <lineage>
        <taxon>Bacteria</taxon>
        <taxon>Pseudomonadati</taxon>
        <taxon>Bacteroidota</taxon>
        <taxon>Cytophagia</taxon>
        <taxon>Cytophagales</taxon>
        <taxon>Hymenobacteraceae</taxon>
        <taxon>Adhaeribacter</taxon>
    </lineage>
</organism>
<evidence type="ECO:0000313" key="2">
    <source>
        <dbReference type="Proteomes" id="UP000326570"/>
    </source>
</evidence>
<dbReference type="Proteomes" id="UP000326570">
    <property type="component" value="Unassembled WGS sequence"/>
</dbReference>
<protein>
    <submittedName>
        <fullName evidence="1">Uncharacterized protein</fullName>
    </submittedName>
</protein>
<dbReference type="EMBL" id="VTWT01000011">
    <property type="protein sequence ID" value="KAA9325648.1"/>
    <property type="molecule type" value="Genomic_DNA"/>
</dbReference>
<sequence length="67" mass="7766">MKGKTRIKIQDHLDTKWTDCFDGMEVMHEGGFTILTVQLKDESHLHGILNWIRDLNLPIISINSCEE</sequence>
<dbReference type="AlphaFoldDB" id="A0A5N1IJQ9"/>
<proteinExistence type="predicted"/>
<dbReference type="RefSeq" id="WP_150905306.1">
    <property type="nucleotide sequence ID" value="NZ_VTWT01000011.1"/>
</dbReference>
<keyword evidence="2" id="KW-1185">Reference proteome</keyword>
<gene>
    <name evidence="1" type="ORF">F0P94_17075</name>
</gene>